<dbReference type="EMBL" id="KZ084121">
    <property type="protein sequence ID" value="OSD00110.1"/>
    <property type="molecule type" value="Genomic_DNA"/>
</dbReference>
<feature type="region of interest" description="Disordered" evidence="1">
    <location>
        <begin position="217"/>
        <end position="237"/>
    </location>
</feature>
<gene>
    <name evidence="2" type="ORF">PYCCODRAFT_715720</name>
</gene>
<organism evidence="2 3">
    <name type="scientific">Trametes coccinea (strain BRFM310)</name>
    <name type="common">Pycnoporus coccineus</name>
    <dbReference type="NCBI Taxonomy" id="1353009"/>
    <lineage>
        <taxon>Eukaryota</taxon>
        <taxon>Fungi</taxon>
        <taxon>Dikarya</taxon>
        <taxon>Basidiomycota</taxon>
        <taxon>Agaricomycotina</taxon>
        <taxon>Agaricomycetes</taxon>
        <taxon>Polyporales</taxon>
        <taxon>Polyporaceae</taxon>
        <taxon>Trametes</taxon>
    </lineage>
</organism>
<evidence type="ECO:0000313" key="2">
    <source>
        <dbReference type="EMBL" id="OSD00110.1"/>
    </source>
</evidence>
<evidence type="ECO:0000256" key="1">
    <source>
        <dbReference type="SAM" id="MobiDB-lite"/>
    </source>
</evidence>
<dbReference type="AlphaFoldDB" id="A0A1Y2IFY9"/>
<sequence length="237" mass="25626">MKWRTYGKAEPRVLKQCPSARKSTAVVSLWRPHPTTSAVADRGQRCRARILQAKQAQASVDAARRSDAIAHSSPASLRTRATLRFRLGTGHPTSGDADMDAGGRDRSPRPAGKAARCCTMGYTGRVQRTRQGGGDGGLSRADATIPVEVSLLPSHTVSQRGPLGCHQDPQMRTSTRHARLSVCPPVWRAEMLVSCVRVATRAATSGDDAERSGSLILRRAYAPRRQRRPAAGNTRLS</sequence>
<evidence type="ECO:0000313" key="3">
    <source>
        <dbReference type="Proteomes" id="UP000193067"/>
    </source>
</evidence>
<name>A0A1Y2IFY9_TRAC3</name>
<reference evidence="2 3" key="1">
    <citation type="journal article" date="2015" name="Biotechnol. Biofuels">
        <title>Enhanced degradation of softwood versus hardwood by the white-rot fungus Pycnoporus coccineus.</title>
        <authorList>
            <person name="Couturier M."/>
            <person name="Navarro D."/>
            <person name="Chevret D."/>
            <person name="Henrissat B."/>
            <person name="Piumi F."/>
            <person name="Ruiz-Duenas F.J."/>
            <person name="Martinez A.T."/>
            <person name="Grigoriev I.V."/>
            <person name="Riley R."/>
            <person name="Lipzen A."/>
            <person name="Berrin J.G."/>
            <person name="Master E.R."/>
            <person name="Rosso M.N."/>
        </authorList>
    </citation>
    <scope>NUCLEOTIDE SEQUENCE [LARGE SCALE GENOMIC DNA]</scope>
    <source>
        <strain evidence="2 3">BRFM310</strain>
    </source>
</reference>
<keyword evidence="3" id="KW-1185">Reference proteome</keyword>
<proteinExistence type="predicted"/>
<accession>A0A1Y2IFY9</accession>
<feature type="region of interest" description="Disordered" evidence="1">
    <location>
        <begin position="87"/>
        <end position="115"/>
    </location>
</feature>
<dbReference type="Proteomes" id="UP000193067">
    <property type="component" value="Unassembled WGS sequence"/>
</dbReference>
<protein>
    <submittedName>
        <fullName evidence="2">Uncharacterized protein</fullName>
    </submittedName>
</protein>